<dbReference type="PANTHER" id="PTHR35400:SF1">
    <property type="entry name" value="SLR1083 PROTEIN"/>
    <property type="match status" value="1"/>
</dbReference>
<evidence type="ECO:0000313" key="3">
    <source>
        <dbReference type="Proteomes" id="UP000282574"/>
    </source>
</evidence>
<dbReference type="InterPro" id="IPR012296">
    <property type="entry name" value="Nuclease_put_TT1808"/>
</dbReference>
<evidence type="ECO:0000313" key="2">
    <source>
        <dbReference type="EMBL" id="RUT03687.1"/>
    </source>
</evidence>
<protein>
    <recommendedName>
        <fullName evidence="1">Putative restriction endonuclease domain-containing protein</fullName>
    </recommendedName>
</protein>
<gene>
    <name evidence="2" type="ORF">DSM107010_60230</name>
</gene>
<dbReference type="RefSeq" id="WP_106171665.1">
    <property type="nucleotide sequence ID" value="NZ_JAVKZF010000004.1"/>
</dbReference>
<comment type="caution">
    <text evidence="2">The sequence shown here is derived from an EMBL/GenBank/DDBJ whole genome shotgun (WGS) entry which is preliminary data.</text>
</comment>
<proteinExistence type="predicted"/>
<reference evidence="2 3" key="1">
    <citation type="journal article" date="2019" name="Genome Biol. Evol.">
        <title>Day and night: Metabolic profiles and evolutionary relationships of six axenic non-marine cyanobacteria.</title>
        <authorList>
            <person name="Will S.E."/>
            <person name="Henke P."/>
            <person name="Boedeker C."/>
            <person name="Huang S."/>
            <person name="Brinkmann H."/>
            <person name="Rohde M."/>
            <person name="Jarek M."/>
            <person name="Friedl T."/>
            <person name="Seufert S."/>
            <person name="Schumacher M."/>
            <person name="Overmann J."/>
            <person name="Neumann-Schaal M."/>
            <person name="Petersen J."/>
        </authorList>
    </citation>
    <scope>NUCLEOTIDE SEQUENCE [LARGE SCALE GENOMIC DNA]</scope>
    <source>
        <strain evidence="2 3">SAG 39.79</strain>
    </source>
</reference>
<evidence type="ECO:0000259" key="1">
    <source>
        <dbReference type="Pfam" id="PF05685"/>
    </source>
</evidence>
<dbReference type="InterPro" id="IPR011335">
    <property type="entry name" value="Restrct_endonuc-II-like"/>
</dbReference>
<name>A0AB37UAQ2_9CYAN</name>
<dbReference type="EMBL" id="RSCK01000097">
    <property type="protein sequence ID" value="RUT03687.1"/>
    <property type="molecule type" value="Genomic_DNA"/>
</dbReference>
<dbReference type="AlphaFoldDB" id="A0AB37UAQ2"/>
<dbReference type="InterPro" id="IPR008538">
    <property type="entry name" value="Uma2"/>
</dbReference>
<keyword evidence="3" id="KW-1185">Reference proteome</keyword>
<dbReference type="Gene3D" id="3.90.1570.10">
    <property type="entry name" value="tt1808, chain A"/>
    <property type="match status" value="1"/>
</dbReference>
<dbReference type="PANTHER" id="PTHR35400">
    <property type="entry name" value="SLR1083 PROTEIN"/>
    <property type="match status" value="1"/>
</dbReference>
<accession>A0AB37UAQ2</accession>
<sequence length="187" mass="21423">MNAIQTTRLFTVNEYRQMAECGILKPEERTELIEGQVILMAAQKPPHAAISDNIEKYFRVLFEGVAAVRSQKPIVLSDRTEPEPDIALVRMQPRNYYDRHPTVEDLFLLVEVSDATLSFDINQKLAAYARSRVSDYWVADVNAGCIRIFRQPQNSEYLQQFFVHPGDLVTALAFPEKKIEIGQFFPS</sequence>
<dbReference type="SUPFAM" id="SSF52980">
    <property type="entry name" value="Restriction endonuclease-like"/>
    <property type="match status" value="1"/>
</dbReference>
<dbReference type="Proteomes" id="UP000282574">
    <property type="component" value="Unassembled WGS sequence"/>
</dbReference>
<dbReference type="Pfam" id="PF05685">
    <property type="entry name" value="Uma2"/>
    <property type="match status" value="1"/>
</dbReference>
<organism evidence="2 3">
    <name type="scientific">Chroococcidiopsis cubana SAG 39.79</name>
    <dbReference type="NCBI Taxonomy" id="388085"/>
    <lineage>
        <taxon>Bacteria</taxon>
        <taxon>Bacillati</taxon>
        <taxon>Cyanobacteriota</taxon>
        <taxon>Cyanophyceae</taxon>
        <taxon>Chroococcidiopsidales</taxon>
        <taxon>Chroococcidiopsidaceae</taxon>
        <taxon>Chroococcidiopsis</taxon>
    </lineage>
</organism>
<feature type="domain" description="Putative restriction endonuclease" evidence="1">
    <location>
        <begin position="13"/>
        <end position="175"/>
    </location>
</feature>
<dbReference type="CDD" id="cd06260">
    <property type="entry name" value="DUF820-like"/>
    <property type="match status" value="1"/>
</dbReference>